<dbReference type="EMBL" id="CM042012">
    <property type="protein sequence ID" value="KAI3752847.1"/>
    <property type="molecule type" value="Genomic_DNA"/>
</dbReference>
<dbReference type="Proteomes" id="UP001055811">
    <property type="component" value="Linkage Group LG04"/>
</dbReference>
<sequence>MEVTLSAAATTLFSISKTLDCSGQTLRNQLSHPRRITTTASAVFRRSSVKFGSKSPLFGLRNSGAAVSDACCVSSSFASPSGGRGISSGGGGGKVRANPMAAAADDVSPLSSDVIILDVRGMTCGGCSASVQRILENQAKVSSAIVDLTTETATVWPVSEAKVTPNWQKEIGEDLAKQLTTCGFESTIKSI</sequence>
<keyword evidence="2" id="KW-1185">Reference proteome</keyword>
<organism evidence="1 2">
    <name type="scientific">Cichorium intybus</name>
    <name type="common">Chicory</name>
    <dbReference type="NCBI Taxonomy" id="13427"/>
    <lineage>
        <taxon>Eukaryota</taxon>
        <taxon>Viridiplantae</taxon>
        <taxon>Streptophyta</taxon>
        <taxon>Embryophyta</taxon>
        <taxon>Tracheophyta</taxon>
        <taxon>Spermatophyta</taxon>
        <taxon>Magnoliopsida</taxon>
        <taxon>eudicotyledons</taxon>
        <taxon>Gunneridae</taxon>
        <taxon>Pentapetalae</taxon>
        <taxon>asterids</taxon>
        <taxon>campanulids</taxon>
        <taxon>Asterales</taxon>
        <taxon>Asteraceae</taxon>
        <taxon>Cichorioideae</taxon>
        <taxon>Cichorieae</taxon>
        <taxon>Cichoriinae</taxon>
        <taxon>Cichorium</taxon>
    </lineage>
</organism>
<evidence type="ECO:0000313" key="2">
    <source>
        <dbReference type="Proteomes" id="UP001055811"/>
    </source>
</evidence>
<gene>
    <name evidence="1" type="ORF">L2E82_24886</name>
</gene>
<proteinExistence type="predicted"/>
<accession>A0ACB9E2Z4</accession>
<protein>
    <submittedName>
        <fullName evidence="1">Uncharacterized protein</fullName>
    </submittedName>
</protein>
<evidence type="ECO:0000313" key="1">
    <source>
        <dbReference type="EMBL" id="KAI3752847.1"/>
    </source>
</evidence>
<name>A0ACB9E2Z4_CICIN</name>
<reference evidence="2" key="1">
    <citation type="journal article" date="2022" name="Mol. Ecol. Resour.">
        <title>The genomes of chicory, endive, great burdock and yacon provide insights into Asteraceae palaeo-polyploidization history and plant inulin production.</title>
        <authorList>
            <person name="Fan W."/>
            <person name="Wang S."/>
            <person name="Wang H."/>
            <person name="Wang A."/>
            <person name="Jiang F."/>
            <person name="Liu H."/>
            <person name="Zhao H."/>
            <person name="Xu D."/>
            <person name="Zhang Y."/>
        </authorList>
    </citation>
    <scope>NUCLEOTIDE SEQUENCE [LARGE SCALE GENOMIC DNA]</scope>
    <source>
        <strain evidence="2">cv. Punajuju</strain>
    </source>
</reference>
<reference evidence="1 2" key="2">
    <citation type="journal article" date="2022" name="Mol. Ecol. Resour.">
        <title>The genomes of chicory, endive, great burdock and yacon provide insights into Asteraceae paleo-polyploidization history and plant inulin production.</title>
        <authorList>
            <person name="Fan W."/>
            <person name="Wang S."/>
            <person name="Wang H."/>
            <person name="Wang A."/>
            <person name="Jiang F."/>
            <person name="Liu H."/>
            <person name="Zhao H."/>
            <person name="Xu D."/>
            <person name="Zhang Y."/>
        </authorList>
    </citation>
    <scope>NUCLEOTIDE SEQUENCE [LARGE SCALE GENOMIC DNA]</scope>
    <source>
        <strain evidence="2">cv. Punajuju</strain>
        <tissue evidence="1">Leaves</tissue>
    </source>
</reference>
<comment type="caution">
    <text evidence="1">The sequence shown here is derived from an EMBL/GenBank/DDBJ whole genome shotgun (WGS) entry which is preliminary data.</text>
</comment>